<dbReference type="EMBL" id="RQTK01000323">
    <property type="protein sequence ID" value="RUS81723.1"/>
    <property type="molecule type" value="Genomic_DNA"/>
</dbReference>
<organism evidence="1 2">
    <name type="scientific">Elysia chlorotica</name>
    <name type="common">Eastern emerald elysia</name>
    <name type="synonym">Sea slug</name>
    <dbReference type="NCBI Taxonomy" id="188477"/>
    <lineage>
        <taxon>Eukaryota</taxon>
        <taxon>Metazoa</taxon>
        <taxon>Spiralia</taxon>
        <taxon>Lophotrochozoa</taxon>
        <taxon>Mollusca</taxon>
        <taxon>Gastropoda</taxon>
        <taxon>Heterobranchia</taxon>
        <taxon>Euthyneura</taxon>
        <taxon>Panpulmonata</taxon>
        <taxon>Sacoglossa</taxon>
        <taxon>Placobranchoidea</taxon>
        <taxon>Plakobranchidae</taxon>
        <taxon>Elysia</taxon>
    </lineage>
</organism>
<comment type="caution">
    <text evidence="1">The sequence shown here is derived from an EMBL/GenBank/DDBJ whole genome shotgun (WGS) entry which is preliminary data.</text>
</comment>
<name>A0A3S1C395_ELYCH</name>
<reference evidence="1 2" key="1">
    <citation type="submission" date="2019-01" db="EMBL/GenBank/DDBJ databases">
        <title>A draft genome assembly of the solar-powered sea slug Elysia chlorotica.</title>
        <authorList>
            <person name="Cai H."/>
            <person name="Li Q."/>
            <person name="Fang X."/>
            <person name="Li J."/>
            <person name="Curtis N.E."/>
            <person name="Altenburger A."/>
            <person name="Shibata T."/>
            <person name="Feng M."/>
            <person name="Maeda T."/>
            <person name="Schwartz J.A."/>
            <person name="Shigenobu S."/>
            <person name="Lundholm N."/>
            <person name="Nishiyama T."/>
            <person name="Yang H."/>
            <person name="Hasebe M."/>
            <person name="Li S."/>
            <person name="Pierce S.K."/>
            <person name="Wang J."/>
        </authorList>
    </citation>
    <scope>NUCLEOTIDE SEQUENCE [LARGE SCALE GENOMIC DNA]</scope>
    <source>
        <strain evidence="1">EC2010</strain>
        <tissue evidence="1">Whole organism of an adult</tissue>
    </source>
</reference>
<dbReference type="AlphaFoldDB" id="A0A3S1C395"/>
<protein>
    <submittedName>
        <fullName evidence="1">Uncharacterized protein</fullName>
    </submittedName>
</protein>
<evidence type="ECO:0000313" key="2">
    <source>
        <dbReference type="Proteomes" id="UP000271974"/>
    </source>
</evidence>
<dbReference type="Proteomes" id="UP000271974">
    <property type="component" value="Unassembled WGS sequence"/>
</dbReference>
<evidence type="ECO:0000313" key="1">
    <source>
        <dbReference type="EMBL" id="RUS81723.1"/>
    </source>
</evidence>
<proteinExistence type="predicted"/>
<accession>A0A3S1C395</accession>
<keyword evidence="2" id="KW-1185">Reference proteome</keyword>
<sequence length="200" mass="21998">MPGARRFRGVPYLTLNSALLKQKYSKDHCDPRTFRKSRYQLSCKNGYLESSGDGGGDCDGDYTDWHQGIDDVTKLISKGRSDSVNEVKATQSAAAAFGDDIADDSYSVSELSHYHDDGGKAGGGFFRPARRSFPSFSRENFAKAKLSRLERPGSVSAPGLLISPERRQQNIVLRAPYQLQVKATKHSKSSDSAQNEGDKQ</sequence>
<gene>
    <name evidence="1" type="ORF">EGW08_010530</name>
</gene>